<dbReference type="Pfam" id="PF00899">
    <property type="entry name" value="ThiF"/>
    <property type="match status" value="1"/>
</dbReference>
<dbReference type="InterPro" id="IPR035985">
    <property type="entry name" value="Ubiquitin-activating_enz"/>
</dbReference>
<dbReference type="GO" id="GO:0061503">
    <property type="term" value="F:tRNA threonylcarbamoyladenosine dehydratase"/>
    <property type="evidence" value="ECO:0007669"/>
    <property type="project" value="TreeGrafter"/>
</dbReference>
<feature type="domain" description="THIF-type NAD/FAD binding fold" evidence="1">
    <location>
        <begin position="194"/>
        <end position="345"/>
    </location>
</feature>
<dbReference type="PANTHER" id="PTHR43267:SF1">
    <property type="entry name" value="TRNA THREONYLCARBAMOYLADENOSINE DEHYDRATASE"/>
    <property type="match status" value="1"/>
</dbReference>
<dbReference type="CDD" id="cd01483">
    <property type="entry name" value="E1_enzyme_family"/>
    <property type="match status" value="1"/>
</dbReference>
<dbReference type="GO" id="GO:0008641">
    <property type="term" value="F:ubiquitin-like modifier activating enzyme activity"/>
    <property type="evidence" value="ECO:0007669"/>
    <property type="project" value="InterPro"/>
</dbReference>
<proteinExistence type="predicted"/>
<sequence length="474" mass="51535">MAGSRHKLMLRQPEIILRLTATQHDQLKRTLFPGDGKESVAVALCGTHRSAQRTVLSVHRINAVPDESCTERSAVSVVWPTEPQVPLFSEGARKKMVVLKIHSHPSGFPRFSGLDDKADRALLGSLLKLAPNEIGHASAVMLPEGKIFARLLGGEGRFSKIARVVVVGDEIVSFEDSRSIKGALFDEAFLRTQQAFGARTASMLSKMRVGVVGCSGTGSWVVEMLSRLGVGELVLVDPDVIERKNLNRILNSVASDAAAARPKVKVFARAIRRLGLGTKVTSYQTDILQRKVVHSLAGCDFLFGCVDSADGRDALNRVAAFYIIPYVDVGVLLQADGKGSVQQVCAAVHYLIPDGSSLLSRRVITAEQVRAESLRRRSPDQYAALRKEGYIQGVNVDSPAVISINGFAASHAVNEMLARIHPFRRDANGEFRAQTFSLSDGAWLRIEDGPVCPFLSKRTGRGDCEPMLDNSELS</sequence>
<keyword evidence="3" id="KW-1185">Reference proteome</keyword>
<organism evidence="2 3">
    <name type="scientific">Horticoccus luteus</name>
    <dbReference type="NCBI Taxonomy" id="2862869"/>
    <lineage>
        <taxon>Bacteria</taxon>
        <taxon>Pseudomonadati</taxon>
        <taxon>Verrucomicrobiota</taxon>
        <taxon>Opitutia</taxon>
        <taxon>Opitutales</taxon>
        <taxon>Opitutaceae</taxon>
        <taxon>Horticoccus</taxon>
    </lineage>
</organism>
<accession>A0A8F9XJN4</accession>
<evidence type="ECO:0000259" key="1">
    <source>
        <dbReference type="Pfam" id="PF00899"/>
    </source>
</evidence>
<evidence type="ECO:0000313" key="2">
    <source>
        <dbReference type="EMBL" id="QYM78848.1"/>
    </source>
</evidence>
<keyword evidence="2" id="KW-0548">Nucleotidyltransferase</keyword>
<keyword evidence="2" id="KW-0808">Transferase</keyword>
<name>A0A8F9XJN4_9BACT</name>
<dbReference type="AlphaFoldDB" id="A0A8F9XJN4"/>
<dbReference type="GO" id="GO:0016779">
    <property type="term" value="F:nucleotidyltransferase activity"/>
    <property type="evidence" value="ECO:0007669"/>
    <property type="project" value="UniProtKB-KW"/>
</dbReference>
<dbReference type="Proteomes" id="UP000825051">
    <property type="component" value="Chromosome"/>
</dbReference>
<gene>
    <name evidence="2" type="ORF">K0B96_16325</name>
</gene>
<dbReference type="PANTHER" id="PTHR43267">
    <property type="entry name" value="TRNA THREONYLCARBAMOYLADENOSINE DEHYDRATASE"/>
    <property type="match status" value="1"/>
</dbReference>
<protein>
    <submittedName>
        <fullName evidence="2">ThiF family adenylyltransferase</fullName>
    </submittedName>
</protein>
<dbReference type="KEGG" id="ole:K0B96_16325"/>
<reference evidence="2" key="1">
    <citation type="submission" date="2021-08" db="EMBL/GenBank/DDBJ databases">
        <title>Genome of a novel bacterium of the phylum Verrucomicrobia, Oleiharenicola sp. KSB-15.</title>
        <authorList>
            <person name="Chung J.-H."/>
            <person name="Ahn J.-H."/>
            <person name="Yoon Y."/>
            <person name="Kim D.-Y."/>
            <person name="An S.-H."/>
            <person name="Park I."/>
            <person name="Yeon J."/>
        </authorList>
    </citation>
    <scope>NUCLEOTIDE SEQUENCE</scope>
    <source>
        <strain evidence="2">KSB-15</strain>
    </source>
</reference>
<dbReference type="SUPFAM" id="SSF69572">
    <property type="entry name" value="Activating enzymes of the ubiquitin-like proteins"/>
    <property type="match status" value="1"/>
</dbReference>
<dbReference type="RefSeq" id="WP_220161952.1">
    <property type="nucleotide sequence ID" value="NZ_CP080507.1"/>
</dbReference>
<dbReference type="Gene3D" id="3.40.50.720">
    <property type="entry name" value="NAD(P)-binding Rossmann-like Domain"/>
    <property type="match status" value="1"/>
</dbReference>
<dbReference type="InterPro" id="IPR000594">
    <property type="entry name" value="ThiF_NAD_FAD-bd"/>
</dbReference>
<dbReference type="GO" id="GO:0061504">
    <property type="term" value="P:cyclic threonylcarbamoyladenosine biosynthetic process"/>
    <property type="evidence" value="ECO:0007669"/>
    <property type="project" value="TreeGrafter"/>
</dbReference>
<dbReference type="InterPro" id="IPR045886">
    <property type="entry name" value="ThiF/MoeB/HesA"/>
</dbReference>
<dbReference type="EMBL" id="CP080507">
    <property type="protein sequence ID" value="QYM78848.1"/>
    <property type="molecule type" value="Genomic_DNA"/>
</dbReference>
<evidence type="ECO:0000313" key="3">
    <source>
        <dbReference type="Proteomes" id="UP000825051"/>
    </source>
</evidence>